<dbReference type="GO" id="GO:0016829">
    <property type="term" value="F:lyase activity"/>
    <property type="evidence" value="ECO:0007669"/>
    <property type="project" value="UniProtKB-KW"/>
</dbReference>
<comment type="similarity">
    <text evidence="2">Belongs to the complex I 20 kDa subunit family.</text>
</comment>
<name>A0A060QL56_9PROT</name>
<evidence type="ECO:0000256" key="8">
    <source>
        <dbReference type="ARBA" id="ARBA00023136"/>
    </source>
</evidence>
<keyword evidence="6" id="KW-0408">Iron</keyword>
<organism evidence="10 11">
    <name type="scientific">Asaia bogorensis</name>
    <dbReference type="NCBI Taxonomy" id="91915"/>
    <lineage>
        <taxon>Bacteria</taxon>
        <taxon>Pseudomonadati</taxon>
        <taxon>Pseudomonadota</taxon>
        <taxon>Alphaproteobacteria</taxon>
        <taxon>Acetobacterales</taxon>
        <taxon>Acetobacteraceae</taxon>
        <taxon>Asaia</taxon>
    </lineage>
</organism>
<evidence type="ECO:0000256" key="5">
    <source>
        <dbReference type="ARBA" id="ARBA00022723"/>
    </source>
</evidence>
<sequence>MIFLRALLDANRWRPRDSLPPAPRPLTLHIVAGGGCDGCRIEAQALQGAAYDLTRHDIRFVETPHDAELLFVTGVVTRAMLPGLQARWEAMPGPKGIVAIGDCALGMGPFGVNYAVLGGIMEAGLAGVRQCDVALRGCPPSPAEILRALLLLTTGRVVNA</sequence>
<evidence type="ECO:0000259" key="9">
    <source>
        <dbReference type="Pfam" id="PF01058"/>
    </source>
</evidence>
<reference evidence="10 11" key="1">
    <citation type="journal article" date="2014" name="Genome Biol. Evol.">
        <title>Acetic acid bacteria genomes reveal functional traits for adaptation to life in insect guts.</title>
        <authorList>
            <person name="Chouaia B."/>
            <person name="Gaiarsa S."/>
            <person name="Crotti E."/>
            <person name="Comandatore F."/>
            <person name="Degli Esposti M."/>
            <person name="Ricci I."/>
            <person name="Alma A."/>
            <person name="Favia G."/>
            <person name="Bandi C."/>
            <person name="Daffonchio D."/>
        </authorList>
    </citation>
    <scope>NUCLEOTIDE SEQUENCE [LARGE SCALE GENOMIC DNA]</scope>
    <source>
        <strain evidence="10 11">SF2.1</strain>
    </source>
</reference>
<keyword evidence="4" id="KW-0004">4Fe-4S</keyword>
<dbReference type="EMBL" id="CBLX010000013">
    <property type="protein sequence ID" value="CDG40032.1"/>
    <property type="molecule type" value="Genomic_DNA"/>
</dbReference>
<protein>
    <submittedName>
        <fullName evidence="10">Formate hydrogenlyase subunit 7</fullName>
    </submittedName>
</protein>
<evidence type="ECO:0000313" key="10">
    <source>
        <dbReference type="EMBL" id="CDG40032.1"/>
    </source>
</evidence>
<dbReference type="InterPro" id="IPR006137">
    <property type="entry name" value="NADH_UbQ_OxRdtase-like_20kDa"/>
</dbReference>
<reference evidence="10 11" key="2">
    <citation type="journal article" date="2014" name="PLoS ONE">
        <title>Evolution of mitochondria reconstructed from the energy metabolism of living bacteria.</title>
        <authorList>
            <person name="Degli Esposti M."/>
            <person name="Chouaia B."/>
            <person name="Comandatore F."/>
            <person name="Crotti E."/>
            <person name="Sassera D."/>
            <person name="Lievens P.M."/>
            <person name="Daffonchio D."/>
            <person name="Bandi C."/>
        </authorList>
    </citation>
    <scope>NUCLEOTIDE SEQUENCE [LARGE SCALE GENOMIC DNA]</scope>
    <source>
        <strain evidence="10 11">SF2.1</strain>
    </source>
</reference>
<dbReference type="GO" id="GO:0046872">
    <property type="term" value="F:metal ion binding"/>
    <property type="evidence" value="ECO:0007669"/>
    <property type="project" value="UniProtKB-KW"/>
</dbReference>
<accession>A0A060QL56</accession>
<keyword evidence="5" id="KW-0479">Metal-binding</keyword>
<keyword evidence="8" id="KW-0472">Membrane</keyword>
<keyword evidence="3" id="KW-1003">Cell membrane</keyword>
<comment type="cofactor">
    <cofactor evidence="1">
        <name>[4Fe-4S] cluster</name>
        <dbReference type="ChEBI" id="CHEBI:49883"/>
    </cofactor>
</comment>
<dbReference type="Pfam" id="PF01058">
    <property type="entry name" value="Oxidored_q6"/>
    <property type="match status" value="1"/>
</dbReference>
<dbReference type="GO" id="GO:0051539">
    <property type="term" value="F:4 iron, 4 sulfur cluster binding"/>
    <property type="evidence" value="ECO:0007669"/>
    <property type="project" value="UniProtKB-KW"/>
</dbReference>
<dbReference type="PANTHER" id="PTHR42989:SF1">
    <property type="entry name" value="FORMATE HYDROGENLYASE SUBUNIT 7-RELATED"/>
    <property type="match status" value="1"/>
</dbReference>
<dbReference type="PANTHER" id="PTHR42989">
    <property type="entry name" value="HYDROGENASE-4 COMPONENT I"/>
    <property type="match status" value="1"/>
</dbReference>
<dbReference type="Proteomes" id="UP000027583">
    <property type="component" value="Unassembled WGS sequence"/>
</dbReference>
<evidence type="ECO:0000256" key="1">
    <source>
        <dbReference type="ARBA" id="ARBA00001966"/>
    </source>
</evidence>
<gene>
    <name evidence="10" type="ORF">ASAP_1987</name>
</gene>
<feature type="domain" description="NADH:ubiquinone oxidoreductase-like 20kDa subunit" evidence="9">
    <location>
        <begin position="36"/>
        <end position="150"/>
    </location>
</feature>
<evidence type="ECO:0000313" key="11">
    <source>
        <dbReference type="Proteomes" id="UP000027583"/>
    </source>
</evidence>
<evidence type="ECO:0000256" key="7">
    <source>
        <dbReference type="ARBA" id="ARBA00023014"/>
    </source>
</evidence>
<evidence type="ECO:0000256" key="2">
    <source>
        <dbReference type="ARBA" id="ARBA00009173"/>
    </source>
</evidence>
<dbReference type="InterPro" id="IPR052375">
    <property type="entry name" value="Complex_I_20kDa-like"/>
</dbReference>
<comment type="caution">
    <text evidence="10">The sequence shown here is derived from an EMBL/GenBank/DDBJ whole genome shotgun (WGS) entry which is preliminary data.</text>
</comment>
<keyword evidence="7" id="KW-0411">Iron-sulfur</keyword>
<proteinExistence type="inferred from homology"/>
<evidence type="ECO:0000256" key="4">
    <source>
        <dbReference type="ARBA" id="ARBA00022485"/>
    </source>
</evidence>
<evidence type="ECO:0000256" key="3">
    <source>
        <dbReference type="ARBA" id="ARBA00022475"/>
    </source>
</evidence>
<dbReference type="AlphaFoldDB" id="A0A060QL56"/>
<dbReference type="Gene3D" id="3.40.50.12280">
    <property type="match status" value="1"/>
</dbReference>
<dbReference type="RefSeq" id="WP_023978942.1">
    <property type="nucleotide sequence ID" value="NZ_CBLX010000013.1"/>
</dbReference>
<dbReference type="SUPFAM" id="SSF56770">
    <property type="entry name" value="HydA/Nqo6-like"/>
    <property type="match status" value="1"/>
</dbReference>
<dbReference type="eggNOG" id="COG3260">
    <property type="taxonomic scope" value="Bacteria"/>
</dbReference>
<evidence type="ECO:0000256" key="6">
    <source>
        <dbReference type="ARBA" id="ARBA00023004"/>
    </source>
</evidence>